<dbReference type="Gene3D" id="2.130.10.10">
    <property type="entry name" value="YVTN repeat-like/Quinoprotein amine dehydrogenase"/>
    <property type="match status" value="3"/>
</dbReference>
<reference evidence="3" key="1">
    <citation type="submission" date="2022-10" db="EMBL/GenBank/DDBJ databases">
        <title>Characterization and whole genome sequencing of a new Roseateles species, isolated from fresh water.</title>
        <authorList>
            <person name="Guliayeva D.Y."/>
            <person name="Akhremchuk A.E."/>
            <person name="Sikolenko M.A."/>
            <person name="Valentovich L.N."/>
            <person name="Sidarenka A.V."/>
        </authorList>
    </citation>
    <scope>NUCLEOTIDE SEQUENCE</scope>
    <source>
        <strain evidence="3">BIM B-1768</strain>
    </source>
</reference>
<proteinExistence type="predicted"/>
<feature type="region of interest" description="Disordered" evidence="1">
    <location>
        <begin position="802"/>
        <end position="843"/>
    </location>
</feature>
<dbReference type="InterPro" id="IPR015943">
    <property type="entry name" value="WD40/YVTN_repeat-like_dom_sf"/>
</dbReference>
<evidence type="ECO:0000313" key="3">
    <source>
        <dbReference type="EMBL" id="UXH80723.1"/>
    </source>
</evidence>
<evidence type="ECO:0000256" key="2">
    <source>
        <dbReference type="SAM" id="SignalP"/>
    </source>
</evidence>
<evidence type="ECO:0000313" key="4">
    <source>
        <dbReference type="Proteomes" id="UP001064933"/>
    </source>
</evidence>
<dbReference type="RefSeq" id="WP_261760540.1">
    <property type="nucleotide sequence ID" value="NZ_CP104562.2"/>
</dbReference>
<sequence>MRRAVVSAMLVIAGACGAASGVAADSGRDVRSPGTSDTSGPSAWRAEVLNPHWRAGLALPADGGALMWGTDAMLWRLRRTPGDSAAPGEREREGRAAAQAKQVSLDADRDLIDLPHSGAIHDLALLSDGQDAVAVGAQGLFLHSEDAGRHWRVPLPTVQDTGAMVEGSASAPAAESDLFRTRHWFGIAHQGRDVLVIGDQGALVHSADGGRHWRPFPMPAEAVGSEWTGVAPDGRGQWWLSTAQGQVWHTDTDLAAWRMQRLGASVEALSADGDRAWAATVDGRLWSLVSMASPQSEPHLPRTADAASAARSPRHAVPPSHRWTRALISAGDHRYHRIQRIGDRWVAFGSHGRCLWWRDTSLAARPVLHSCRLPTASTVLALAADVRTSRWMAAGEGGLLMESRTQGRQWRSVRHPVLQDPQVRGRSLQVVVVSGHTWWIAGESGVVLRADGPARDWRIVHSAPSGHVHEIADLGDGRLVAGLTDRWMARSDDHGRHWRSHQFVQLHEPAYLFRVKAVGGRVVVGGGHAAVLVSTDGQHWRSDSLGDGADHLEALTAAGREDVWLFGSGGLVTQVDAAGARWQRHQLVDTTTTLFGGLMLDRGPLLFGEQGVLTWRSEDGANWFRRSLGGSTLHAGAVTPDGRAVVLAGDSGQLWRVTLDGDQPTGAAELLPLPGASATVGGWRFVRRSADGQRLMVGSTRGAFWRSDRSGRQWEAVETGTAAGLRAPVRDDRRQRWWMPGRDGVLLTSADDGATWQRVFTRTAEHLRGVIVADEDGLNGQAGGDGSLLLYGDRLVRLTPMSTDRLQTSTRSRGIQRDGDLRPSVAASPMDTMKNRHPVDDGG</sequence>
<feature type="compositionally biased region" description="Polar residues" evidence="1">
    <location>
        <begin position="802"/>
        <end position="813"/>
    </location>
</feature>
<dbReference type="Proteomes" id="UP001064933">
    <property type="component" value="Chromosome"/>
</dbReference>
<accession>A0ABY6B8L8</accession>
<keyword evidence="4" id="KW-1185">Reference proteome</keyword>
<protein>
    <recommendedName>
        <fullName evidence="5">Photosynthesis system II assembly factor Ycf48/Hcf136-like domain-containing protein</fullName>
    </recommendedName>
</protein>
<feature type="chain" id="PRO_5047548359" description="Photosynthesis system II assembly factor Ycf48/Hcf136-like domain-containing protein" evidence="2">
    <location>
        <begin position="19"/>
        <end position="843"/>
    </location>
</feature>
<evidence type="ECO:0008006" key="5">
    <source>
        <dbReference type="Google" id="ProtNLM"/>
    </source>
</evidence>
<dbReference type="EMBL" id="CP104562">
    <property type="protein sequence ID" value="UXH80723.1"/>
    <property type="molecule type" value="Genomic_DNA"/>
</dbReference>
<keyword evidence="2" id="KW-0732">Signal</keyword>
<feature type="signal peptide" evidence="2">
    <location>
        <begin position="1"/>
        <end position="18"/>
    </location>
</feature>
<feature type="region of interest" description="Disordered" evidence="1">
    <location>
        <begin position="294"/>
        <end position="317"/>
    </location>
</feature>
<name>A0ABY6B8L8_9BURK</name>
<organism evidence="3 4">
    <name type="scientific">Roseateles amylovorans</name>
    <dbReference type="NCBI Taxonomy" id="2978473"/>
    <lineage>
        <taxon>Bacteria</taxon>
        <taxon>Pseudomonadati</taxon>
        <taxon>Pseudomonadota</taxon>
        <taxon>Betaproteobacteria</taxon>
        <taxon>Burkholderiales</taxon>
        <taxon>Sphaerotilaceae</taxon>
        <taxon>Roseateles</taxon>
    </lineage>
</organism>
<evidence type="ECO:0000256" key="1">
    <source>
        <dbReference type="SAM" id="MobiDB-lite"/>
    </source>
</evidence>
<feature type="compositionally biased region" description="Basic and acidic residues" evidence="1">
    <location>
        <begin position="833"/>
        <end position="843"/>
    </location>
</feature>
<gene>
    <name evidence="3" type="ORF">N4261_12935</name>
</gene>
<dbReference type="SUPFAM" id="SSF110296">
    <property type="entry name" value="Oligoxyloglucan reducing end-specific cellobiohydrolase"/>
    <property type="match status" value="2"/>
</dbReference>
<dbReference type="PROSITE" id="PS51257">
    <property type="entry name" value="PROKAR_LIPOPROTEIN"/>
    <property type="match status" value="1"/>
</dbReference>
<feature type="region of interest" description="Disordered" evidence="1">
    <location>
        <begin position="22"/>
        <end position="43"/>
    </location>
</feature>